<dbReference type="SUPFAM" id="SSF160537">
    <property type="entry name" value="SpoVG-like"/>
    <property type="match status" value="1"/>
</dbReference>
<keyword evidence="2" id="KW-0717">Septation</keyword>
<dbReference type="OrthoDB" id="9796286at2"/>
<dbReference type="Gene3D" id="3.30.1120.40">
    <property type="entry name" value="Stage V sporulation protein G"/>
    <property type="match status" value="1"/>
</dbReference>
<keyword evidence="1" id="KW-0132">Cell division</keyword>
<protein>
    <recommendedName>
        <fullName evidence="6">Septation protein SpoVG</fullName>
    </recommendedName>
</protein>
<evidence type="ECO:0000313" key="5">
    <source>
        <dbReference type="Proteomes" id="UP000214588"/>
    </source>
</evidence>
<dbReference type="AlphaFoldDB" id="A0A226BZW8"/>
<proteinExistence type="predicted"/>
<evidence type="ECO:0008006" key="6">
    <source>
        <dbReference type="Google" id="ProtNLM"/>
    </source>
</evidence>
<reference evidence="4 5" key="1">
    <citation type="submission" date="2017-06" db="EMBL/GenBank/DDBJ databases">
        <title>Draft Genome Sequence of Natranaerobius trueperi halophilic, alkalithermophilic bacteria from soda lakes.</title>
        <authorList>
            <person name="Zhao B."/>
        </authorList>
    </citation>
    <scope>NUCLEOTIDE SEQUENCE [LARGE SCALE GENOMIC DNA]</scope>
    <source>
        <strain evidence="4 5">DSM 18760</strain>
    </source>
</reference>
<keyword evidence="5" id="KW-1185">Reference proteome</keyword>
<gene>
    <name evidence="4" type="ORF">CDO51_07515</name>
</gene>
<dbReference type="PANTHER" id="PTHR38429:SF1">
    <property type="entry name" value="SEPTATION PROTEIN SPOVG-RELATED"/>
    <property type="match status" value="1"/>
</dbReference>
<dbReference type="InterPro" id="IPR036751">
    <property type="entry name" value="SpoVG_sf"/>
</dbReference>
<dbReference type="RefSeq" id="WP_089023675.1">
    <property type="nucleotide sequence ID" value="NZ_NIQC01000014.1"/>
</dbReference>
<accession>A0A226BZW8</accession>
<evidence type="ECO:0000256" key="3">
    <source>
        <dbReference type="ARBA" id="ARBA00023306"/>
    </source>
</evidence>
<dbReference type="InterPro" id="IPR007170">
    <property type="entry name" value="SpoVG"/>
</dbReference>
<comment type="caution">
    <text evidence="4">The sequence shown here is derived from an EMBL/GenBank/DDBJ whole genome shotgun (WGS) entry which is preliminary data.</text>
</comment>
<evidence type="ECO:0000256" key="1">
    <source>
        <dbReference type="ARBA" id="ARBA00022618"/>
    </source>
</evidence>
<name>A0A226BZW8_9FIRM</name>
<sequence>MEISDVKIYPMQKDGKVKALVSIILADSLAIHGIKIIEGKNGLFVAMPSRKTKNDEYKDIVHPTNNELRQKIQSKILEAYQG</sequence>
<dbReference type="Proteomes" id="UP000214588">
    <property type="component" value="Unassembled WGS sequence"/>
</dbReference>
<keyword evidence="3" id="KW-0131">Cell cycle</keyword>
<evidence type="ECO:0000313" key="4">
    <source>
        <dbReference type="EMBL" id="OWZ83660.1"/>
    </source>
</evidence>
<dbReference type="GO" id="GO:0000917">
    <property type="term" value="P:division septum assembly"/>
    <property type="evidence" value="ECO:0007669"/>
    <property type="project" value="UniProtKB-KW"/>
</dbReference>
<dbReference type="PANTHER" id="PTHR38429">
    <property type="entry name" value="SEPTATION PROTEIN SPOVG-RELATED"/>
    <property type="match status" value="1"/>
</dbReference>
<organism evidence="4 5">
    <name type="scientific">Natranaerobius trueperi</name>
    <dbReference type="NCBI Taxonomy" id="759412"/>
    <lineage>
        <taxon>Bacteria</taxon>
        <taxon>Bacillati</taxon>
        <taxon>Bacillota</taxon>
        <taxon>Clostridia</taxon>
        <taxon>Natranaerobiales</taxon>
        <taxon>Natranaerobiaceae</taxon>
        <taxon>Natranaerobius</taxon>
    </lineage>
</organism>
<dbReference type="EMBL" id="NIQC01000014">
    <property type="protein sequence ID" value="OWZ83660.1"/>
    <property type="molecule type" value="Genomic_DNA"/>
</dbReference>
<dbReference type="GO" id="GO:0030435">
    <property type="term" value="P:sporulation resulting in formation of a cellular spore"/>
    <property type="evidence" value="ECO:0007669"/>
    <property type="project" value="InterPro"/>
</dbReference>
<evidence type="ECO:0000256" key="2">
    <source>
        <dbReference type="ARBA" id="ARBA00023210"/>
    </source>
</evidence>
<dbReference type="NCBIfam" id="NF009749">
    <property type="entry name" value="PRK13259.1"/>
    <property type="match status" value="1"/>
</dbReference>
<dbReference type="Pfam" id="PF04026">
    <property type="entry name" value="SpoVG"/>
    <property type="match status" value="1"/>
</dbReference>